<feature type="compositionally biased region" description="Low complexity" evidence="1">
    <location>
        <begin position="503"/>
        <end position="524"/>
    </location>
</feature>
<comment type="caution">
    <text evidence="4">The sequence shown here is derived from an EMBL/GenBank/DDBJ whole genome shotgun (WGS) entry which is preliminary data.</text>
</comment>
<evidence type="ECO:0000256" key="2">
    <source>
        <dbReference type="SAM" id="Phobius"/>
    </source>
</evidence>
<accession>G4TD88</accession>
<reference evidence="4 5" key="1">
    <citation type="journal article" date="2011" name="PLoS Pathog.">
        <title>Endophytic Life Strategies Decoded by Genome and Transcriptome Analyses of the Mutualistic Root Symbiont Piriformospora indica.</title>
        <authorList>
            <person name="Zuccaro A."/>
            <person name="Lahrmann U."/>
            <person name="Guldener U."/>
            <person name="Langen G."/>
            <person name="Pfiffi S."/>
            <person name="Biedenkopf D."/>
            <person name="Wong P."/>
            <person name="Samans B."/>
            <person name="Grimm C."/>
            <person name="Basiewicz M."/>
            <person name="Murat C."/>
            <person name="Martin F."/>
            <person name="Kogel K.H."/>
        </authorList>
    </citation>
    <scope>NUCLEOTIDE SEQUENCE [LARGE SCALE GENOMIC DNA]</scope>
    <source>
        <strain evidence="4 5">DSM 11827</strain>
    </source>
</reference>
<feature type="compositionally biased region" description="Low complexity" evidence="1">
    <location>
        <begin position="463"/>
        <end position="478"/>
    </location>
</feature>
<dbReference type="InParanoid" id="G4TD88"/>
<organism evidence="4 5">
    <name type="scientific">Serendipita indica (strain DSM 11827)</name>
    <name type="common">Root endophyte fungus</name>
    <name type="synonym">Piriformospora indica</name>
    <dbReference type="NCBI Taxonomy" id="1109443"/>
    <lineage>
        <taxon>Eukaryota</taxon>
        <taxon>Fungi</taxon>
        <taxon>Dikarya</taxon>
        <taxon>Basidiomycota</taxon>
        <taxon>Agaricomycotina</taxon>
        <taxon>Agaricomycetes</taxon>
        <taxon>Sebacinales</taxon>
        <taxon>Serendipitaceae</taxon>
        <taxon>Serendipita</taxon>
    </lineage>
</organism>
<dbReference type="Proteomes" id="UP000007148">
    <property type="component" value="Unassembled WGS sequence"/>
</dbReference>
<feature type="signal peptide" evidence="3">
    <location>
        <begin position="1"/>
        <end position="24"/>
    </location>
</feature>
<name>G4TD88_SERID</name>
<evidence type="ECO:0000256" key="1">
    <source>
        <dbReference type="SAM" id="MobiDB-lite"/>
    </source>
</evidence>
<feature type="chain" id="PRO_5003468998" evidence="3">
    <location>
        <begin position="25"/>
        <end position="634"/>
    </location>
</feature>
<dbReference type="Gene3D" id="2.60.120.260">
    <property type="entry name" value="Galactose-binding domain-like"/>
    <property type="match status" value="1"/>
</dbReference>
<feature type="region of interest" description="Disordered" evidence="1">
    <location>
        <begin position="457"/>
        <end position="528"/>
    </location>
</feature>
<keyword evidence="2" id="KW-1133">Transmembrane helix</keyword>
<evidence type="ECO:0000313" key="5">
    <source>
        <dbReference type="Proteomes" id="UP000007148"/>
    </source>
</evidence>
<feature type="region of interest" description="Disordered" evidence="1">
    <location>
        <begin position="577"/>
        <end position="624"/>
    </location>
</feature>
<gene>
    <name evidence="4" type="ORF">PIIN_03167</name>
</gene>
<keyword evidence="2" id="KW-0472">Membrane</keyword>
<sequence>MKSSWTLLLVYWSLRLGNLALASGASTHVVIDDEDSYVPITRTSKSDEYDYNKNNSPHPTSLAIELLYPYFADPNGAKPLGLPNLNPGVEADDIRQLPRGKLLDTRQSGCANPTYVVQCPQLDRPCCPVGYTPLPAAAGMEKLAVVLGVVMQGRRAVAWAVATPERHAVEALSTASVLSRQSVASVSSLSADASSYSSSLSRDLASQTRPPGADTTTVATVIVKPNDSRIKYQPSTAWIGTSGSSPTGSTGQSPIGTCTNGTKATREVGAKMSFVFEGTSIALLIIPSSRGGAFSVQIDNEQPVTISSSTSGAGSGGGDGAVTITNSNGGVIVGGGIASILGLTSSTTAAAATSSGSSSNDQCIESQVYARDNLSEAPHQIVVVNGVGGVGTVAGVLELSGIKYTGKGAFGTDQPGQGESGGGGGSNNAAVIGGSIGGVLGAIALVAIGAVVMYRRKRRNSQPTTPATTTTGVLGTPGRIHGGGALGLVGSPSMQQHQPLPSGPTTPYTTPGGSQPTGSQQPYGFPYSGGGGVATTAAGYYGHGRTMSNTSGNNASTSPPSNVAPLPMWVERAVRPNTDATSSSGEASPPPAPTTARSTPGIAGVGAGQPQNTANPFYGSHYPANASGANTGYM</sequence>
<proteinExistence type="predicted"/>
<feature type="compositionally biased region" description="Low complexity" evidence="1">
    <location>
        <begin position="239"/>
        <end position="255"/>
    </location>
</feature>
<evidence type="ECO:0000256" key="3">
    <source>
        <dbReference type="SAM" id="SignalP"/>
    </source>
</evidence>
<keyword evidence="2" id="KW-0812">Transmembrane</keyword>
<keyword evidence="5" id="KW-1185">Reference proteome</keyword>
<evidence type="ECO:0000313" key="4">
    <source>
        <dbReference type="EMBL" id="CCA69268.1"/>
    </source>
</evidence>
<dbReference type="EMBL" id="CAFZ01000051">
    <property type="protein sequence ID" value="CCA69268.1"/>
    <property type="molecule type" value="Genomic_DNA"/>
</dbReference>
<dbReference type="AlphaFoldDB" id="G4TD88"/>
<feature type="region of interest" description="Disordered" evidence="1">
    <location>
        <begin position="236"/>
        <end position="255"/>
    </location>
</feature>
<dbReference type="OrthoDB" id="5702759at2759"/>
<dbReference type="HOGENOM" id="CLU_431546_0_0_1"/>
<feature type="transmembrane region" description="Helical" evidence="2">
    <location>
        <begin position="429"/>
        <end position="454"/>
    </location>
</feature>
<protein>
    <submittedName>
        <fullName evidence="4">Uncharacterized protein</fullName>
    </submittedName>
</protein>
<keyword evidence="3" id="KW-0732">Signal</keyword>